<comment type="caution">
    <text evidence="1">The sequence shown here is derived from an EMBL/GenBank/DDBJ whole genome shotgun (WGS) entry which is preliminary data.</text>
</comment>
<organism evidence="1 2">
    <name type="scientific">Penicillium angulare</name>
    <dbReference type="NCBI Taxonomy" id="116970"/>
    <lineage>
        <taxon>Eukaryota</taxon>
        <taxon>Fungi</taxon>
        <taxon>Dikarya</taxon>
        <taxon>Ascomycota</taxon>
        <taxon>Pezizomycotina</taxon>
        <taxon>Eurotiomycetes</taxon>
        <taxon>Eurotiomycetidae</taxon>
        <taxon>Eurotiales</taxon>
        <taxon>Aspergillaceae</taxon>
        <taxon>Penicillium</taxon>
    </lineage>
</organism>
<dbReference type="OrthoDB" id="5230873at2759"/>
<dbReference type="EMBL" id="JAPQKH010000001">
    <property type="protein sequence ID" value="KAJ5115956.1"/>
    <property type="molecule type" value="Genomic_DNA"/>
</dbReference>
<dbReference type="Proteomes" id="UP001149165">
    <property type="component" value="Unassembled WGS sequence"/>
</dbReference>
<dbReference type="AlphaFoldDB" id="A0A9W9GCA2"/>
<sequence>MAYGSPLQARQSDAVKQFGLYAYTKGINGLPVFFADGKAQIGYMSASNSTLKRELYFTTSVNNSHIWEAHVNITEPDIIPRALDAKLQQFENNSTTVLVYLAQENSNSTFGSIAFTAPDDISGKNVAAFDMYGTNALITSPPAAFYAVPNEKDKFYSLMWSTAPKDGYTLLSLTTMGIWRQPLHLSLHIDYN</sequence>
<reference evidence="1" key="1">
    <citation type="submission" date="2022-11" db="EMBL/GenBank/DDBJ databases">
        <authorList>
            <person name="Petersen C."/>
        </authorList>
    </citation>
    <scope>NUCLEOTIDE SEQUENCE</scope>
    <source>
        <strain evidence="1">IBT 30069</strain>
    </source>
</reference>
<gene>
    <name evidence="1" type="ORF">N7456_000304</name>
</gene>
<reference evidence="1" key="2">
    <citation type="journal article" date="2023" name="IMA Fungus">
        <title>Comparative genomic study of the Penicillium genus elucidates a diverse pangenome and 15 lateral gene transfer events.</title>
        <authorList>
            <person name="Petersen C."/>
            <person name="Sorensen T."/>
            <person name="Nielsen M.R."/>
            <person name="Sondergaard T.E."/>
            <person name="Sorensen J.L."/>
            <person name="Fitzpatrick D.A."/>
            <person name="Frisvad J.C."/>
            <person name="Nielsen K.L."/>
        </authorList>
    </citation>
    <scope>NUCLEOTIDE SEQUENCE</scope>
    <source>
        <strain evidence="1">IBT 30069</strain>
    </source>
</reference>
<keyword evidence="2" id="KW-1185">Reference proteome</keyword>
<proteinExistence type="predicted"/>
<evidence type="ECO:0000313" key="1">
    <source>
        <dbReference type="EMBL" id="KAJ5115956.1"/>
    </source>
</evidence>
<protein>
    <submittedName>
        <fullName evidence="1">Uncharacterized protein</fullName>
    </submittedName>
</protein>
<evidence type="ECO:0000313" key="2">
    <source>
        <dbReference type="Proteomes" id="UP001149165"/>
    </source>
</evidence>
<name>A0A9W9GCA2_9EURO</name>
<accession>A0A9W9GCA2</accession>